<dbReference type="Pfam" id="PF14844">
    <property type="entry name" value="PH_BEACH"/>
    <property type="match status" value="1"/>
</dbReference>
<feature type="region of interest" description="Disordered" evidence="4">
    <location>
        <begin position="1"/>
        <end position="20"/>
    </location>
</feature>
<dbReference type="Pfam" id="PF02138">
    <property type="entry name" value="Beach"/>
    <property type="match status" value="1"/>
</dbReference>
<feature type="region of interest" description="Disordered" evidence="4">
    <location>
        <begin position="1728"/>
        <end position="1784"/>
    </location>
</feature>
<feature type="compositionally biased region" description="Polar residues" evidence="4">
    <location>
        <begin position="510"/>
        <end position="520"/>
    </location>
</feature>
<dbReference type="SMR" id="A0A5M8PYJ2"/>
<evidence type="ECO:0000256" key="1">
    <source>
        <dbReference type="ARBA" id="ARBA00022574"/>
    </source>
</evidence>
<evidence type="ECO:0000256" key="4">
    <source>
        <dbReference type="SAM" id="MobiDB-lite"/>
    </source>
</evidence>
<feature type="domain" description="BEACH" evidence="5">
    <location>
        <begin position="2002"/>
        <end position="2297"/>
    </location>
</feature>
<dbReference type="PROSITE" id="PS00678">
    <property type="entry name" value="WD_REPEATS_1"/>
    <property type="match status" value="1"/>
</dbReference>
<dbReference type="SUPFAM" id="SSF49899">
    <property type="entry name" value="Concanavalin A-like lectins/glucanases"/>
    <property type="match status" value="1"/>
</dbReference>
<comment type="caution">
    <text evidence="7">The sequence shown here is derived from an EMBL/GenBank/DDBJ whole genome shotgun (WGS) entry which is preliminary data.</text>
</comment>
<feature type="repeat" description="WD" evidence="3">
    <location>
        <begin position="2429"/>
        <end position="2470"/>
    </location>
</feature>
<keyword evidence="1 3" id="KW-0853">WD repeat</keyword>
<evidence type="ECO:0000256" key="3">
    <source>
        <dbReference type="PROSITE-ProRule" id="PRU00221"/>
    </source>
</evidence>
<dbReference type="InterPro" id="IPR013320">
    <property type="entry name" value="ConA-like_dom_sf"/>
</dbReference>
<organism evidence="7 8">
    <name type="scientific">Lasallia pustulata</name>
    <dbReference type="NCBI Taxonomy" id="136370"/>
    <lineage>
        <taxon>Eukaryota</taxon>
        <taxon>Fungi</taxon>
        <taxon>Dikarya</taxon>
        <taxon>Ascomycota</taxon>
        <taxon>Pezizomycotina</taxon>
        <taxon>Lecanoromycetes</taxon>
        <taxon>OSLEUM clade</taxon>
        <taxon>Umbilicariomycetidae</taxon>
        <taxon>Umbilicariales</taxon>
        <taxon>Umbilicariaceae</taxon>
        <taxon>Lasallia</taxon>
    </lineage>
</organism>
<dbReference type="EMBL" id="VXIT01000003">
    <property type="protein sequence ID" value="KAA6413798.1"/>
    <property type="molecule type" value="Genomic_DNA"/>
</dbReference>
<dbReference type="PANTHER" id="PTHR46108:SF4">
    <property type="entry name" value="BLUE CHEESE"/>
    <property type="match status" value="1"/>
</dbReference>
<evidence type="ECO:0000259" key="6">
    <source>
        <dbReference type="PROSITE" id="PS51783"/>
    </source>
</evidence>
<evidence type="ECO:0008006" key="9">
    <source>
        <dbReference type="Google" id="ProtNLM"/>
    </source>
</evidence>
<accession>A0A5M8PYJ2</accession>
<dbReference type="Proteomes" id="UP000324767">
    <property type="component" value="Unassembled WGS sequence"/>
</dbReference>
<dbReference type="PROSITE" id="PS50294">
    <property type="entry name" value="WD_REPEATS_REGION"/>
    <property type="match status" value="1"/>
</dbReference>
<feature type="compositionally biased region" description="Basic and acidic residues" evidence="4">
    <location>
        <begin position="1"/>
        <end position="10"/>
    </location>
</feature>
<dbReference type="InterPro" id="IPR015943">
    <property type="entry name" value="WD40/YVTN_repeat-like_dom_sf"/>
</dbReference>
<evidence type="ECO:0000256" key="2">
    <source>
        <dbReference type="ARBA" id="ARBA00022737"/>
    </source>
</evidence>
<dbReference type="FunFam" id="1.10.1540.10:FF:000002">
    <property type="entry name" value="WD repeat and FYVE domain containing 3"/>
    <property type="match status" value="1"/>
</dbReference>
<dbReference type="Pfam" id="PF13385">
    <property type="entry name" value="Laminin_G_3"/>
    <property type="match status" value="1"/>
</dbReference>
<dbReference type="InterPro" id="IPR051944">
    <property type="entry name" value="BEACH_domain_protein"/>
</dbReference>
<dbReference type="SUPFAM" id="SSF81837">
    <property type="entry name" value="BEACH domain"/>
    <property type="match status" value="1"/>
</dbReference>
<feature type="region of interest" description="Disordered" evidence="4">
    <location>
        <begin position="499"/>
        <end position="520"/>
    </location>
</feature>
<dbReference type="Gene3D" id="2.130.10.10">
    <property type="entry name" value="YVTN repeat-like/Quinoprotein amine dehydrogenase"/>
    <property type="match status" value="1"/>
</dbReference>
<dbReference type="InterPro" id="IPR036372">
    <property type="entry name" value="BEACH_dom_sf"/>
</dbReference>
<dbReference type="Gene3D" id="2.30.29.30">
    <property type="entry name" value="Pleckstrin-homology domain (PH domain)/Phosphotyrosine-binding domain (PTB)"/>
    <property type="match status" value="1"/>
</dbReference>
<dbReference type="SMART" id="SM01026">
    <property type="entry name" value="Beach"/>
    <property type="match status" value="1"/>
</dbReference>
<dbReference type="CDD" id="cd06071">
    <property type="entry name" value="Beach"/>
    <property type="match status" value="1"/>
</dbReference>
<feature type="compositionally biased region" description="Polar residues" evidence="4">
    <location>
        <begin position="1744"/>
        <end position="1764"/>
    </location>
</feature>
<dbReference type="OrthoDB" id="26681at2759"/>
<evidence type="ECO:0000313" key="7">
    <source>
        <dbReference type="EMBL" id="KAA6413798.1"/>
    </source>
</evidence>
<dbReference type="PROSITE" id="PS50197">
    <property type="entry name" value="BEACH"/>
    <property type="match status" value="1"/>
</dbReference>
<feature type="compositionally biased region" description="Low complexity" evidence="4">
    <location>
        <begin position="1766"/>
        <end position="1775"/>
    </location>
</feature>
<gene>
    <name evidence="7" type="ORF">FRX48_02159</name>
</gene>
<dbReference type="InterPro" id="IPR001680">
    <property type="entry name" value="WD40_rpt"/>
</dbReference>
<dbReference type="InterPro" id="IPR036322">
    <property type="entry name" value="WD40_repeat_dom_sf"/>
</dbReference>
<proteinExistence type="predicted"/>
<dbReference type="Gene3D" id="2.60.120.200">
    <property type="match status" value="1"/>
</dbReference>
<dbReference type="SUPFAM" id="SSF50729">
    <property type="entry name" value="PH domain-like"/>
    <property type="match status" value="1"/>
</dbReference>
<feature type="compositionally biased region" description="Basic and acidic residues" evidence="4">
    <location>
        <begin position="1728"/>
        <end position="1738"/>
    </location>
</feature>
<dbReference type="InterPro" id="IPR056252">
    <property type="entry name" value="Alfy-like_Arm-like"/>
</dbReference>
<dbReference type="InterPro" id="IPR011993">
    <property type="entry name" value="PH-like_dom_sf"/>
</dbReference>
<dbReference type="Pfam" id="PF23295">
    <property type="entry name" value="Arm_4"/>
    <property type="match status" value="1"/>
</dbReference>
<dbReference type="InterPro" id="IPR023362">
    <property type="entry name" value="PH-BEACH_dom"/>
</dbReference>
<protein>
    <recommendedName>
        <fullName evidence="9">Beach-domain-containing protein</fullName>
    </recommendedName>
</protein>
<feature type="domain" description="BEACH-type PH" evidence="6">
    <location>
        <begin position="1830"/>
        <end position="1963"/>
    </location>
</feature>
<feature type="region of interest" description="Disordered" evidence="4">
    <location>
        <begin position="1136"/>
        <end position="1166"/>
    </location>
</feature>
<dbReference type="CDD" id="cd01201">
    <property type="entry name" value="PH_BEACH"/>
    <property type="match status" value="1"/>
</dbReference>
<dbReference type="SMART" id="SM00320">
    <property type="entry name" value="WD40"/>
    <property type="match status" value="4"/>
</dbReference>
<dbReference type="InterPro" id="IPR019775">
    <property type="entry name" value="WD40_repeat_CS"/>
</dbReference>
<dbReference type="PROSITE" id="PS51783">
    <property type="entry name" value="PH_BEACH"/>
    <property type="match status" value="1"/>
</dbReference>
<sequence>MSATPPRDHVSPPLPPTAAPDRLQHHVEALSTGFSDTSRPVWLQDAVAKIHAAHCIRQVFFEAPNPSQVRDHFRHLSGFQAIITLLRSMSSYEELSGWTDEDTETQLELLQITFSVLAAALQDHWGNSKYFRKRVESGGWTALKDALLRLVVQGSENTKGSDYIIREHGKQRFFGYLLACAVNEDGLVGVFSRLGRHVKDGNSLRGVDTEGDNDKTMAEHSGSNNLSSIARQALRDALGTTISIQNPEMIAVMIEVWLRLEHAKVSSDFVSDVVSLTLPMVISQVIRLSTHSLVTVHGTKVLDIILPCLLDPALNSDHIQEFRTLTIALLQYGITSLDNAHFLYRNARSSALVAEVLHSALQESHTPPHIHFDLSLHGFASVELPDIGRPFPPVSSSAGYTLSIWLYIVAFDPNTHTTLFGAFDSSQTCFVLVYLEKDTHNLILQTSVTSSRPSVRFKSMSFQHERWYHVCIVHRRPKTVLSSKASLFVDGEFVEQVKSHYPHSPPLPPNTSGGRSSALQASTRNSNAVQAFLGTPQDLATQLGRGVVSSQWRLASAHLFADALSDDLIAVYKQLGPRYSGNYQDCLGSFQTYGASAVLNLRNENLHPGKEEKSDIISAIRSKASSLLPESRIILNISPVVVLDDDDRNNIDETQLLKLLSKPAARKLRSATRGGRNAIAVNGAVPSINEALLQPFGFAVLTGNPIVAVPQSLDDAAWRIGGCAAVGLALLEAANTPEAISRALNILFESIKHSWRNSEAMERENGFGVLANLLAGKLNSRPRMAVYGPGMEDVSRADDPGHEELGMELLVSVLDFVGYVTECPENSVINNPLAYRILLVDLDTWRSAAPKVQKLYYKQFVTFGISSKHHNFNGKRLVRMRVIKKWLDALKGDTFTSETFEYFMTAFRSLISSNLSAETLRSLALYITYAIHTPPQRASELQRPRASTSALRQKPMGSPLRLKVPTSPALIAPARSEGHELPRLQIGLAILDLYAGILCNDENTNSIQKFARTVTNKWLLHLLADDEPTVVLLAAKILARLLVLNGASYVKKFAEKTGGFVIMRHRLKRWWNIPTIWPICFAVMFGQDVANLDFERPFDQYNMVETFAPGGKAKVVCSEILPVITAMLRNGLKAVTKEQEDPDSPLTDKGNDAGQPQRRTNHRPTHLCRRSMSLVTGVALLKSQQPLLQRLEDAAATLQTVTRFLAELHTKSQVFRDFTVSSNYVQELLFVLFPVVVSSDVVSPETELNARDSALTFEGNDVVIRPLSRSSQQGPPIVRTTTVDCPSSPKMSRAHPPLMRGSSFILVTSDETSYKPSSARLHPVMSPNSKTDVAMNVRNSIVQELLEIIIAVFSDQIFARKDFPGLGLFVKVPPGFQEHQAYFDSFLLRNALSHLGNSIQLDQKLLCEPRVLTNLARFATHLGESVYEGWFIGGADPVLDFVGGVLEYLQRPEISNLKSIRLCNQIISAIRTVLLRVVLLRLSEMSDSSRESETVSFLDKLAYWQTVILATGHEQDEFLRLLCYLLYTRLISTHERVRAAAVNFWRILLVQKPEETSDVLNQATTQNHIQLSQGFRKLTELDNDNFLCWVDDRREELDAFFGAMSRTWEDFVAEENRKTEDNARARVSKRRERLKVWVSDNLTNDDILRRHEISSDHWRANIYASEHLKRQRALQDQQDNINFNSSIWTKMKRELHRPCGLYDDFSSPKWRLDQTEGRNRMRLRFLPDHDGHLHDYQPKRKKSQIGSKRSLSLQVRTRASSKAGISSPLSPRSSSGHFARQASPSLDSPITKELFEESLEQDEEFEIVDDPRQDPEDFEDKNRKVMRSLQRGDQVEHVNNESRIVGLEACEGLLILGKDYLYLLDNFFQRSDGEIVNVWQAPQEERDSYLQMISGREGGTHRSGPTNMDHETRSWRWEDVLSISKRRFLFRDVAIEVFFVDGRSYLLTTNTPQLRDELSQKLITKASNVAGGASLTNGEDSWRLESLRSPEDNPQTFGSRFTSVFSQTTSNPATRKWMRGEISNFHYLMLVNTMAGRTFNDLTQYPVFPWVVADYTSEDLDLSNPRSFRDLTKPMGCQTAERQAEFKVRYQSFAEMGDHDSPPFHYGTHYSSAMIVTSYLIRLQPFVQSYLLLQGGTFDHPDRLFYSIEKAWTSASRDNMTDVRELVPEFYFLPEFLVNMNGYDFGSRQGTGGFIDTVVLPPWAKGDPKIFIAKHREALESEYVSKHLHQWIDLVFGHKQRGDAALEATNVFHHLSYHGAKNLDTINDPVERLATIGIIHNFGQTPHQVFQRPHAQREDKKHKARRLDMAAENLTRLPFPLFEISDRVSTLVCSRKHDRILCSGAFRINIPPYYDRYMEWGFADGSVRFYTSDTKKLIGLFEHLHQGQLSYALFADSRTLISAGTDCTISAWAVISTSKSVDLQPKACLFGHRASITNMAVSRAFSALLSASADGQVILWDLNRLEFVREIAKDKFVECARINDVTGVVMLCHGPYVSLYTLNGEPLVKQNVCMEDEDCLTACAFYEGSGNEWLERDLVFTGHKGGVVNIWNKTIRDGKSVLDHVKRMNHLDPAGFNFHAAITCILPMAQVVYTSDEDGRVYEWDCIQRAT</sequence>
<dbReference type="Pfam" id="PF00400">
    <property type="entry name" value="WD40"/>
    <property type="match status" value="1"/>
</dbReference>
<dbReference type="SUPFAM" id="SSF50978">
    <property type="entry name" value="WD40 repeat-like"/>
    <property type="match status" value="1"/>
</dbReference>
<evidence type="ECO:0000313" key="8">
    <source>
        <dbReference type="Proteomes" id="UP000324767"/>
    </source>
</evidence>
<keyword evidence="2" id="KW-0677">Repeat</keyword>
<dbReference type="Gene3D" id="1.10.1540.10">
    <property type="entry name" value="BEACH domain"/>
    <property type="match status" value="1"/>
</dbReference>
<reference evidence="7 8" key="1">
    <citation type="submission" date="2019-09" db="EMBL/GenBank/DDBJ databases">
        <title>The hologenome of the rock-dwelling lichen Lasallia pustulata.</title>
        <authorList>
            <person name="Greshake Tzovaras B."/>
            <person name="Segers F."/>
            <person name="Bicker A."/>
            <person name="Dal Grande F."/>
            <person name="Otte J."/>
            <person name="Hankeln T."/>
            <person name="Schmitt I."/>
            <person name="Ebersberger I."/>
        </authorList>
    </citation>
    <scope>NUCLEOTIDE SEQUENCE [LARGE SCALE GENOMIC DNA]</scope>
    <source>
        <strain evidence="7">A1-1</strain>
    </source>
</reference>
<evidence type="ECO:0000259" key="5">
    <source>
        <dbReference type="PROSITE" id="PS50197"/>
    </source>
</evidence>
<feature type="region of interest" description="Disordered" evidence="4">
    <location>
        <begin position="1270"/>
        <end position="1294"/>
    </location>
</feature>
<name>A0A5M8PYJ2_9LECA</name>
<feature type="compositionally biased region" description="Polar residues" evidence="4">
    <location>
        <begin position="1270"/>
        <end position="1285"/>
    </location>
</feature>
<dbReference type="PROSITE" id="PS50082">
    <property type="entry name" value="WD_REPEATS_2"/>
    <property type="match status" value="1"/>
</dbReference>
<dbReference type="InterPro" id="IPR000409">
    <property type="entry name" value="BEACH_dom"/>
</dbReference>
<dbReference type="PANTHER" id="PTHR46108">
    <property type="entry name" value="BLUE CHEESE"/>
    <property type="match status" value="1"/>
</dbReference>